<feature type="non-terminal residue" evidence="7">
    <location>
        <position position="877"/>
    </location>
</feature>
<dbReference type="OrthoDB" id="21225at2759"/>
<feature type="compositionally biased region" description="Polar residues" evidence="4">
    <location>
        <begin position="692"/>
        <end position="706"/>
    </location>
</feature>
<dbReference type="SUPFAM" id="SSF52172">
    <property type="entry name" value="CheY-like"/>
    <property type="match status" value="1"/>
</dbReference>
<keyword evidence="1 3" id="KW-0597">Phosphoprotein</keyword>
<dbReference type="Gene3D" id="3.40.50.2300">
    <property type="match status" value="1"/>
</dbReference>
<keyword evidence="2" id="KW-0902">Two-component regulatory system</keyword>
<dbReference type="InterPro" id="IPR011006">
    <property type="entry name" value="CheY-like_superfamily"/>
</dbReference>
<dbReference type="AlphaFoldDB" id="A0A137PDE4"/>
<feature type="region of interest" description="Disordered" evidence="4">
    <location>
        <begin position="617"/>
        <end position="737"/>
    </location>
</feature>
<accession>A0A137PDE4</accession>
<dbReference type="SMART" id="SM00448">
    <property type="entry name" value="REC"/>
    <property type="match status" value="1"/>
</dbReference>
<dbReference type="PROSITE" id="PS50110">
    <property type="entry name" value="RESPONSE_REGULATORY"/>
    <property type="match status" value="1"/>
</dbReference>
<dbReference type="PANTHER" id="PTHR43719:SF28">
    <property type="entry name" value="PEROXIDE STRESS-ACTIVATED HISTIDINE KINASE MAK1-RELATED"/>
    <property type="match status" value="1"/>
</dbReference>
<feature type="transmembrane region" description="Helical" evidence="5">
    <location>
        <begin position="46"/>
        <end position="67"/>
    </location>
</feature>
<proteinExistence type="predicted"/>
<evidence type="ECO:0000259" key="6">
    <source>
        <dbReference type="PROSITE" id="PS50110"/>
    </source>
</evidence>
<reference evidence="7 8" key="1">
    <citation type="journal article" date="2015" name="Genome Biol. Evol.">
        <title>Phylogenomic analyses indicate that early fungi evolved digesting cell walls of algal ancestors of land plants.</title>
        <authorList>
            <person name="Chang Y."/>
            <person name="Wang S."/>
            <person name="Sekimoto S."/>
            <person name="Aerts A.L."/>
            <person name="Choi C."/>
            <person name="Clum A."/>
            <person name="LaButti K.M."/>
            <person name="Lindquist E.A."/>
            <person name="Yee Ngan C."/>
            <person name="Ohm R.A."/>
            <person name="Salamov A.A."/>
            <person name="Grigoriev I.V."/>
            <person name="Spatafora J.W."/>
            <person name="Berbee M.L."/>
        </authorList>
    </citation>
    <scope>NUCLEOTIDE SEQUENCE [LARGE SCALE GENOMIC DNA]</scope>
    <source>
        <strain evidence="7 8">NRRL 28638</strain>
    </source>
</reference>
<dbReference type="STRING" id="796925.A0A137PDE4"/>
<dbReference type="FunFam" id="3.40.50.2300:FF:000146">
    <property type="entry name" value="Putative two-component response regulator SSK1p"/>
    <property type="match status" value="1"/>
</dbReference>
<evidence type="ECO:0000256" key="4">
    <source>
        <dbReference type="SAM" id="MobiDB-lite"/>
    </source>
</evidence>
<evidence type="ECO:0000256" key="5">
    <source>
        <dbReference type="SAM" id="Phobius"/>
    </source>
</evidence>
<feature type="compositionally biased region" description="Polar residues" evidence="4">
    <location>
        <begin position="661"/>
        <end position="678"/>
    </location>
</feature>
<feature type="compositionally biased region" description="Polar residues" evidence="4">
    <location>
        <begin position="631"/>
        <end position="647"/>
    </location>
</feature>
<gene>
    <name evidence="7" type="ORF">CONCODRAFT_47106</name>
</gene>
<dbReference type="Pfam" id="PF00072">
    <property type="entry name" value="Response_reg"/>
    <property type="match status" value="1"/>
</dbReference>
<protein>
    <recommendedName>
        <fullName evidence="6">Response regulatory domain-containing protein</fullName>
    </recommendedName>
</protein>
<keyword evidence="5" id="KW-0472">Membrane</keyword>
<keyword evidence="5" id="KW-1133">Transmembrane helix</keyword>
<evidence type="ECO:0000313" key="8">
    <source>
        <dbReference type="Proteomes" id="UP000070444"/>
    </source>
</evidence>
<name>A0A137PDE4_CONC2</name>
<evidence type="ECO:0000256" key="3">
    <source>
        <dbReference type="PROSITE-ProRule" id="PRU00169"/>
    </source>
</evidence>
<feature type="modified residue" description="4-aspartylphosphate" evidence="3">
    <location>
        <position position="818"/>
    </location>
</feature>
<evidence type="ECO:0000256" key="2">
    <source>
        <dbReference type="ARBA" id="ARBA00023012"/>
    </source>
</evidence>
<feature type="transmembrane region" description="Helical" evidence="5">
    <location>
        <begin position="141"/>
        <end position="164"/>
    </location>
</feature>
<feature type="transmembrane region" description="Helical" evidence="5">
    <location>
        <begin position="110"/>
        <end position="129"/>
    </location>
</feature>
<sequence>MDGLQTNSDSIFFDGNYFDFPDLKHRVNAVLEIETKGGWHSSNVQTLITFICIGCALSCNLTSWGFWFMDYSNIYYLISSMFLSFLWYLWSRQRSVRKPLFTTHSDYQVFLQTTFIVCAIQYIVTYNLHYTHPKLYLYQLSLSNCKYCLLFIATLFVFFNLVLIDRESFLNRLRYSIEQEINKSERALLTRRDLSFIYIQSLATDLTNSINIMHDLLKQFNLKSEDEIHIGPVHPSTAGMVLFSNLNTMYESSHRLISIEKFVSSYFASFRCKNYAPVNTNKFQLGSLLQKIGDMVGPIANRENVDIVIDDIDFAFRDLPVYGDAIDLLHILSDAVKFSIVSSVPNSSIEIGVRLPTLNQRQNDPDRPNSVCYPFVFHITYTTLATTDILDSMDWIMRPLAFLQKITNTKVTNHRTADKRTLYFTSNLCIPEDSAGNLHTPFHQLPELASTIRMFKQYQVWIVSGSTSKFSRYLETCCSILERKVQKFNMSDPTYFIRALRNLGEQATSPLRPAIMIDDNLNTFCQVINCLLNRHQLTGSARRIPQCDVIYFLVASDYLDATQFLESALQKAQSGTFPKVTLVLKPVGFRRFFKYFSALHTAHPLSPTRRLQRLIDPDTLPSTPNMPIKTTDFSPPITNSTSGSQILSPRITHRPRVSPSAAPNNTMQRTYLRSPQSSPHKEAPQHFPKSPGNPTAHNGKSPLSNHTSDKMEPVMPQPPKPLVRTLSKTGKTKTSALAKAKLGKSLSGLRPKVSPNESYFPQVQYLPINVLIVEDNPINQTILATFMRKRNISYSVANDGREALQKWKDGSFHLVLMDIQLPVMSGIEATKEIRRIEKTRKIGCFPSESPTQQSLTADRTEALAAGCNDFLTKPVSL</sequence>
<keyword evidence="8" id="KW-1185">Reference proteome</keyword>
<dbReference type="InterPro" id="IPR050956">
    <property type="entry name" value="2C_system_His_kinase"/>
</dbReference>
<dbReference type="PANTHER" id="PTHR43719">
    <property type="entry name" value="TWO-COMPONENT HISTIDINE KINASE"/>
    <property type="match status" value="1"/>
</dbReference>
<dbReference type="EMBL" id="KQ964443">
    <property type="protein sequence ID" value="KXN72995.1"/>
    <property type="molecule type" value="Genomic_DNA"/>
</dbReference>
<organism evidence="7 8">
    <name type="scientific">Conidiobolus coronatus (strain ATCC 28846 / CBS 209.66 / NRRL 28638)</name>
    <name type="common">Delacroixia coronata</name>
    <dbReference type="NCBI Taxonomy" id="796925"/>
    <lineage>
        <taxon>Eukaryota</taxon>
        <taxon>Fungi</taxon>
        <taxon>Fungi incertae sedis</taxon>
        <taxon>Zoopagomycota</taxon>
        <taxon>Entomophthoromycotina</taxon>
        <taxon>Entomophthoromycetes</taxon>
        <taxon>Entomophthorales</taxon>
        <taxon>Ancylistaceae</taxon>
        <taxon>Conidiobolus</taxon>
    </lineage>
</organism>
<feature type="transmembrane region" description="Helical" evidence="5">
    <location>
        <begin position="73"/>
        <end position="90"/>
    </location>
</feature>
<dbReference type="GO" id="GO:0000156">
    <property type="term" value="F:phosphorelay response regulator activity"/>
    <property type="evidence" value="ECO:0007669"/>
    <property type="project" value="UniProtKB-ARBA"/>
</dbReference>
<dbReference type="InterPro" id="IPR001789">
    <property type="entry name" value="Sig_transdc_resp-reg_receiver"/>
</dbReference>
<dbReference type="Proteomes" id="UP000070444">
    <property type="component" value="Unassembled WGS sequence"/>
</dbReference>
<evidence type="ECO:0000256" key="1">
    <source>
        <dbReference type="ARBA" id="ARBA00022553"/>
    </source>
</evidence>
<keyword evidence="5" id="KW-0812">Transmembrane</keyword>
<dbReference type="CDD" id="cd17546">
    <property type="entry name" value="REC_hyHK_CKI1_RcsC-like"/>
    <property type="match status" value="1"/>
</dbReference>
<feature type="domain" description="Response regulatory" evidence="6">
    <location>
        <begin position="769"/>
        <end position="877"/>
    </location>
</feature>
<evidence type="ECO:0000313" key="7">
    <source>
        <dbReference type="EMBL" id="KXN72995.1"/>
    </source>
</evidence>
<feature type="compositionally biased region" description="Low complexity" evidence="4">
    <location>
        <begin position="725"/>
        <end position="737"/>
    </location>
</feature>